<gene>
    <name evidence="3" type="ORF">DCE01_06710</name>
</gene>
<evidence type="ECO:0000256" key="1">
    <source>
        <dbReference type="ARBA" id="ARBA00010364"/>
    </source>
</evidence>
<dbReference type="InterPro" id="IPR036591">
    <property type="entry name" value="YggU-like_sf"/>
</dbReference>
<organism evidence="3 4">
    <name type="scientific">Thermodesulfobacterium commune</name>
    <dbReference type="NCBI Taxonomy" id="1741"/>
    <lineage>
        <taxon>Bacteria</taxon>
        <taxon>Pseudomonadati</taxon>
        <taxon>Thermodesulfobacteriota</taxon>
        <taxon>Thermodesulfobacteria</taxon>
        <taxon>Thermodesulfobacteriales</taxon>
        <taxon>Thermodesulfobacteriaceae</taxon>
        <taxon>Thermodesulfobacterium</taxon>
    </lineage>
</organism>
<dbReference type="Proteomes" id="UP000257240">
    <property type="component" value="Unassembled WGS sequence"/>
</dbReference>
<evidence type="ECO:0000313" key="4">
    <source>
        <dbReference type="Proteomes" id="UP000257240"/>
    </source>
</evidence>
<dbReference type="HAMAP" id="MF_00634">
    <property type="entry name" value="UPF0235"/>
    <property type="match status" value="1"/>
</dbReference>
<dbReference type="Pfam" id="PF02594">
    <property type="entry name" value="DUF167"/>
    <property type="match status" value="1"/>
</dbReference>
<accession>A0A101FIK4</accession>
<protein>
    <recommendedName>
        <fullName evidence="2">UPF0235 protein DCE01_06710</fullName>
    </recommendedName>
</protein>
<dbReference type="EMBL" id="DLVE01000083">
    <property type="protein sequence ID" value="HAA84456.1"/>
    <property type="molecule type" value="Genomic_DNA"/>
</dbReference>
<evidence type="ECO:0000313" key="3">
    <source>
        <dbReference type="EMBL" id="HAA84456.1"/>
    </source>
</evidence>
<dbReference type="NCBIfam" id="TIGR00251">
    <property type="entry name" value="DUF167 family protein"/>
    <property type="match status" value="1"/>
</dbReference>
<sequence>MVLEIKVHPEKKKDRISGYKLPNFLEVELKAKPQNNQANEALIRFLSTIFNISEKQIKILKGKTQPKKLVNLEGLDLNQFEIYVKKVLDRD</sequence>
<dbReference type="SMART" id="SM01152">
    <property type="entry name" value="DUF167"/>
    <property type="match status" value="1"/>
</dbReference>
<comment type="similarity">
    <text evidence="1 2">Belongs to the UPF0235 family.</text>
</comment>
<name>A0A101FIK4_9BACT</name>
<dbReference type="InterPro" id="IPR003746">
    <property type="entry name" value="DUF167"/>
</dbReference>
<dbReference type="Gene3D" id="3.30.1200.10">
    <property type="entry name" value="YggU-like"/>
    <property type="match status" value="1"/>
</dbReference>
<evidence type="ECO:0000256" key="2">
    <source>
        <dbReference type="HAMAP-Rule" id="MF_00634"/>
    </source>
</evidence>
<proteinExistence type="inferred from homology"/>
<comment type="caution">
    <text evidence="3">The sequence shown here is derived from an EMBL/GenBank/DDBJ whole genome shotgun (WGS) entry which is preliminary data.</text>
</comment>
<dbReference type="SUPFAM" id="SSF69786">
    <property type="entry name" value="YggU-like"/>
    <property type="match status" value="1"/>
</dbReference>
<dbReference type="RefSeq" id="WP_051754500.1">
    <property type="nucleotide sequence ID" value="NZ_DAINLL010000036.1"/>
</dbReference>
<dbReference type="AlphaFoldDB" id="A0A101FIK4"/>
<reference evidence="3 4" key="1">
    <citation type="journal article" date="2018" name="Nat. Biotechnol.">
        <title>A standardized bacterial taxonomy based on genome phylogeny substantially revises the tree of life.</title>
        <authorList>
            <person name="Parks D.H."/>
            <person name="Chuvochina M."/>
            <person name="Waite D.W."/>
            <person name="Rinke C."/>
            <person name="Skarshewski A."/>
            <person name="Chaumeil P.A."/>
            <person name="Hugenholtz P."/>
        </authorList>
    </citation>
    <scope>NUCLEOTIDE SEQUENCE [LARGE SCALE GENOMIC DNA]</scope>
    <source>
        <strain evidence="3">UBA12529</strain>
    </source>
</reference>